<dbReference type="CDD" id="cd11616">
    <property type="entry name" value="SAF_DH_OX_like"/>
    <property type="match status" value="1"/>
</dbReference>
<gene>
    <name evidence="2" type="primary">strU</name>
</gene>
<evidence type="ECO:0000259" key="1">
    <source>
        <dbReference type="SMART" id="SM00858"/>
    </source>
</evidence>
<dbReference type="SMART" id="SM00858">
    <property type="entry name" value="SAF"/>
    <property type="match status" value="1"/>
</dbReference>
<dbReference type="AlphaFoldDB" id="D3Y152"/>
<dbReference type="Pfam" id="PF03447">
    <property type="entry name" value="NAD_binding_3"/>
    <property type="match status" value="1"/>
</dbReference>
<dbReference type="Pfam" id="PF21135">
    <property type="entry name" value="DRL_cat"/>
    <property type="match status" value="1"/>
</dbReference>
<dbReference type="GO" id="GO:0050661">
    <property type="term" value="F:NADP binding"/>
    <property type="evidence" value="ECO:0007669"/>
    <property type="project" value="InterPro"/>
</dbReference>
<dbReference type="Pfam" id="PF08666">
    <property type="entry name" value="SAF"/>
    <property type="match status" value="1"/>
</dbReference>
<protein>
    <submittedName>
        <fullName evidence="2">Putative NAD(P)-dependent oxidoreductase</fullName>
    </submittedName>
</protein>
<dbReference type="InterPro" id="IPR005106">
    <property type="entry name" value="Asp/hSer_DH_NAD-bd"/>
</dbReference>
<accession>D3Y152</accession>
<proteinExistence type="predicted"/>
<dbReference type="Gene3D" id="3.40.50.720">
    <property type="entry name" value="NAD(P)-binding Rossmann-like Domain"/>
    <property type="match status" value="1"/>
</dbReference>
<dbReference type="GO" id="GO:0016491">
    <property type="term" value="F:oxidoreductase activity"/>
    <property type="evidence" value="ECO:0007669"/>
    <property type="project" value="InterPro"/>
</dbReference>
<dbReference type="SUPFAM" id="SSF51735">
    <property type="entry name" value="NAD(P)-binding Rossmann-fold domains"/>
    <property type="match status" value="1"/>
</dbReference>
<organism evidence="2">
    <name type="scientific">Streptomyces platensis</name>
    <dbReference type="NCBI Taxonomy" id="58346"/>
    <lineage>
        <taxon>Bacteria</taxon>
        <taxon>Bacillati</taxon>
        <taxon>Actinomycetota</taxon>
        <taxon>Actinomycetes</taxon>
        <taxon>Kitasatosporales</taxon>
        <taxon>Streptomycetaceae</taxon>
        <taxon>Streptomyces</taxon>
    </lineage>
</organism>
<reference evidence="2" key="1">
    <citation type="journal article" date="2010" name="Environ. Microbiol.">
        <title>Coevolution of antibiotic production and counter-resistance in soil bacteria.</title>
        <authorList>
            <person name="Laskaris P."/>
            <person name="Tolba S."/>
            <person name="Calvo-Bado L."/>
            <person name="Wellington L."/>
        </authorList>
    </citation>
    <scope>NUCLEOTIDE SEQUENCE</scope>
    <source>
        <strain evidence="2">CR50</strain>
    </source>
</reference>
<name>D3Y152_STRPT</name>
<sequence length="472" mass="50294">MLASCARARVRGVGVEAGRRTLRRVARTPRERLVRAGRGFGGPPMIIVDTVLRRRAKEGRPIRVGMVGAGYMGRGLVRHISTSVAGMRVAAISNRHAANAERAYTEAGLAHVRADTAGAISAAVAGGRPVVTEDAFALIAAEGIDCLVDVTGAVEFGARVTVAAIERGLPVVTMNAELDCTVGPLLAHRARTAGVVLTGADGDQPAVQANLLRFVRSLGVSPLVAGNVKGFQDEYRTPTTQQPFAKRWGQNVRMITSFTDGTKVSFEQAIVANAFGFTVPRRGMYGRDHTGHVDELTGMYDVDELREFGGIVDYVVGAKPAPGVYVLGTHDDPAQRQYLELYKLGRGPLYSFYTPYHLCHFEVPHTVVRAVDFGDAALTPPAGPRVDVVATAKRDLPAGTVLDGIGGYDSYGVAESHAVTRAEGLLPMGISEGCVLRRAVARDTVLSYADVSLPPGRLVDALRVEQDNLFAV</sequence>
<dbReference type="EMBL" id="GU384160">
    <property type="protein sequence ID" value="ADC52816.1"/>
    <property type="molecule type" value="Genomic_DNA"/>
</dbReference>
<feature type="domain" description="SAF" evidence="1">
    <location>
        <begin position="387"/>
        <end position="452"/>
    </location>
</feature>
<dbReference type="InterPro" id="IPR036291">
    <property type="entry name" value="NAD(P)-bd_dom_sf"/>
</dbReference>
<dbReference type="PANTHER" id="PTHR37850">
    <property type="entry name" value="STRU PROTEIN"/>
    <property type="match status" value="1"/>
</dbReference>
<dbReference type="InterPro" id="IPR013974">
    <property type="entry name" value="SAF"/>
</dbReference>
<evidence type="ECO:0000313" key="2">
    <source>
        <dbReference type="EMBL" id="ADC52816.1"/>
    </source>
</evidence>
<dbReference type="InterPro" id="IPR048423">
    <property type="entry name" value="DRL_cat"/>
</dbReference>
<dbReference type="PANTHER" id="PTHR37850:SF1">
    <property type="entry name" value="SAF DOMAIN PROTEIN"/>
    <property type="match status" value="1"/>
</dbReference>